<evidence type="ECO:0000256" key="1">
    <source>
        <dbReference type="ARBA" id="ARBA00022553"/>
    </source>
</evidence>
<protein>
    <submittedName>
        <fullName evidence="4">Response regulator</fullName>
    </submittedName>
</protein>
<evidence type="ECO:0000256" key="2">
    <source>
        <dbReference type="PROSITE-ProRule" id="PRU00169"/>
    </source>
</evidence>
<sequence>MARILVVDDDRLTRELVSRMLRKHGHETIKASDGEVAFGILEANEDIQLVITDVLMPKMDGVRLVQLIRGQQVHKFLPILIVSSVATSGSIAHLLDLGASRFLSKPIAEEELSNNVTELLRAS</sequence>
<dbReference type="PANTHER" id="PTHR44591:SF3">
    <property type="entry name" value="RESPONSE REGULATORY DOMAIN-CONTAINING PROTEIN"/>
    <property type="match status" value="1"/>
</dbReference>
<dbReference type="Gene3D" id="3.40.50.2300">
    <property type="match status" value="1"/>
</dbReference>
<dbReference type="InterPro" id="IPR011006">
    <property type="entry name" value="CheY-like_superfamily"/>
</dbReference>
<dbReference type="GO" id="GO:0000160">
    <property type="term" value="P:phosphorelay signal transduction system"/>
    <property type="evidence" value="ECO:0007669"/>
    <property type="project" value="InterPro"/>
</dbReference>
<dbReference type="Pfam" id="PF00072">
    <property type="entry name" value="Response_reg"/>
    <property type="match status" value="1"/>
</dbReference>
<dbReference type="Proteomes" id="UP000739538">
    <property type="component" value="Unassembled WGS sequence"/>
</dbReference>
<dbReference type="EMBL" id="JAGQHS010000018">
    <property type="protein sequence ID" value="MCA9755249.1"/>
    <property type="molecule type" value="Genomic_DNA"/>
</dbReference>
<name>A0A956NE40_UNCEI</name>
<evidence type="ECO:0000259" key="3">
    <source>
        <dbReference type="PROSITE" id="PS50110"/>
    </source>
</evidence>
<dbReference type="PANTHER" id="PTHR44591">
    <property type="entry name" value="STRESS RESPONSE REGULATOR PROTEIN 1"/>
    <property type="match status" value="1"/>
</dbReference>
<reference evidence="4" key="2">
    <citation type="journal article" date="2021" name="Microbiome">
        <title>Successional dynamics and alternative stable states in a saline activated sludge microbial community over 9 years.</title>
        <authorList>
            <person name="Wang Y."/>
            <person name="Ye J."/>
            <person name="Ju F."/>
            <person name="Liu L."/>
            <person name="Boyd J.A."/>
            <person name="Deng Y."/>
            <person name="Parks D.H."/>
            <person name="Jiang X."/>
            <person name="Yin X."/>
            <person name="Woodcroft B.J."/>
            <person name="Tyson G.W."/>
            <person name="Hugenholtz P."/>
            <person name="Polz M.F."/>
            <person name="Zhang T."/>
        </authorList>
    </citation>
    <scope>NUCLEOTIDE SEQUENCE</scope>
    <source>
        <strain evidence="4">HKST-UBA02</strain>
    </source>
</reference>
<comment type="caution">
    <text evidence="4">The sequence shown here is derived from an EMBL/GenBank/DDBJ whole genome shotgun (WGS) entry which is preliminary data.</text>
</comment>
<gene>
    <name evidence="4" type="ORF">KDA27_05560</name>
</gene>
<dbReference type="SUPFAM" id="SSF52172">
    <property type="entry name" value="CheY-like"/>
    <property type="match status" value="1"/>
</dbReference>
<dbReference type="AlphaFoldDB" id="A0A956NE40"/>
<reference evidence="4" key="1">
    <citation type="submission" date="2020-04" db="EMBL/GenBank/DDBJ databases">
        <authorList>
            <person name="Zhang T."/>
        </authorList>
    </citation>
    <scope>NUCLEOTIDE SEQUENCE</scope>
    <source>
        <strain evidence="4">HKST-UBA02</strain>
    </source>
</reference>
<dbReference type="PROSITE" id="PS50110">
    <property type="entry name" value="RESPONSE_REGULATORY"/>
    <property type="match status" value="1"/>
</dbReference>
<feature type="domain" description="Response regulatory" evidence="3">
    <location>
        <begin position="3"/>
        <end position="120"/>
    </location>
</feature>
<accession>A0A956NE40</accession>
<keyword evidence="1 2" id="KW-0597">Phosphoprotein</keyword>
<dbReference type="InterPro" id="IPR050595">
    <property type="entry name" value="Bact_response_regulator"/>
</dbReference>
<evidence type="ECO:0000313" key="4">
    <source>
        <dbReference type="EMBL" id="MCA9755249.1"/>
    </source>
</evidence>
<feature type="modified residue" description="4-aspartylphosphate" evidence="2">
    <location>
        <position position="53"/>
    </location>
</feature>
<evidence type="ECO:0000313" key="5">
    <source>
        <dbReference type="Proteomes" id="UP000739538"/>
    </source>
</evidence>
<dbReference type="InterPro" id="IPR001789">
    <property type="entry name" value="Sig_transdc_resp-reg_receiver"/>
</dbReference>
<proteinExistence type="predicted"/>
<dbReference type="SMART" id="SM00448">
    <property type="entry name" value="REC"/>
    <property type="match status" value="1"/>
</dbReference>
<organism evidence="4 5">
    <name type="scientific">Eiseniibacteriota bacterium</name>
    <dbReference type="NCBI Taxonomy" id="2212470"/>
    <lineage>
        <taxon>Bacteria</taxon>
        <taxon>Candidatus Eiseniibacteriota</taxon>
    </lineage>
</organism>